<evidence type="ECO:0000313" key="1">
    <source>
        <dbReference type="EMBL" id="MBA2882243.1"/>
    </source>
</evidence>
<evidence type="ECO:0000313" key="2">
    <source>
        <dbReference type="Proteomes" id="UP000525298"/>
    </source>
</evidence>
<dbReference type="RefSeq" id="WP_181551889.1">
    <property type="nucleotide sequence ID" value="NZ_JACDUS010000008.1"/>
</dbReference>
<proteinExistence type="predicted"/>
<reference evidence="1 2" key="1">
    <citation type="submission" date="2020-07" db="EMBL/GenBank/DDBJ databases">
        <title>Genomic Encyclopedia of Type Strains, Phase IV (KMG-IV): sequencing the most valuable type-strain genomes for metagenomic binning, comparative biology and taxonomic classification.</title>
        <authorList>
            <person name="Goeker M."/>
        </authorList>
    </citation>
    <scope>NUCLEOTIDE SEQUENCE [LARGE SCALE GENOMIC DNA]</scope>
    <source>
        <strain evidence="1 2">DSM 17721</strain>
    </source>
</reference>
<dbReference type="Proteomes" id="UP000525298">
    <property type="component" value="Unassembled WGS sequence"/>
</dbReference>
<gene>
    <name evidence="1" type="ORF">HNR65_002585</name>
</gene>
<dbReference type="AlphaFoldDB" id="A0A7W0HLF1"/>
<keyword evidence="2" id="KW-1185">Reference proteome</keyword>
<dbReference type="EMBL" id="JACDUS010000008">
    <property type="protein sequence ID" value="MBA2882243.1"/>
    <property type="molecule type" value="Genomic_DNA"/>
</dbReference>
<accession>A0A7W0HLF1</accession>
<sequence>MKEQQYYRKVIDQLKNCFQFSHHFIATGEALAAETRDPIFPSVAAGLEQLEEFTVTRSLEVHLPVVGEMSQAVLMPLDIEIFLGADQHRLYTHKEEQKQLFQQVLPLMDFVQDIFRSRGMPYLLDYTPSGGHFLFQNVLGYRATEEVRAIGFVEDDIVRACNYIDPGDIRRWHGVSIDAARVFSGLGRLAEYMALLAMKAFRDNEERGFLPVTISDSVEHCVNFDNTWSEGPPYLRAIRSPFSLHKKNREKYDNRHQPPLTDVIGACFNGHQATETADIDLILDCMWDLEKAAAHAQNFSGFIPCSNATMIDFVREYKASDLYLFHQDFDGQQDVARGRALESAKKEPHIPDWTRKILDSPNPSALQPAKLIGFVHDFLIHAGWQPKHIANILRDLYQNPNFNWTQDFFKHPAEEKANFWARTYSAVALWKTGRLHI</sequence>
<comment type="caution">
    <text evidence="1">The sequence shown here is derived from an EMBL/GenBank/DDBJ whole genome shotgun (WGS) entry which is preliminary data.</text>
</comment>
<organism evidence="1 2">
    <name type="scientific">Desulfosalsimonas propionicica</name>
    <dbReference type="NCBI Taxonomy" id="332175"/>
    <lineage>
        <taxon>Bacteria</taxon>
        <taxon>Pseudomonadati</taxon>
        <taxon>Thermodesulfobacteriota</taxon>
        <taxon>Desulfobacteria</taxon>
        <taxon>Desulfobacterales</taxon>
        <taxon>Desulfosalsimonadaceae</taxon>
        <taxon>Desulfosalsimonas</taxon>
    </lineage>
</organism>
<protein>
    <submittedName>
        <fullName evidence="1">Uncharacterized protein</fullName>
    </submittedName>
</protein>
<name>A0A7W0HLF1_9BACT</name>